<feature type="transmembrane region" description="Helical" evidence="6">
    <location>
        <begin position="322"/>
        <end position="343"/>
    </location>
</feature>
<feature type="transmembrane region" description="Helical" evidence="6">
    <location>
        <begin position="193"/>
        <end position="212"/>
    </location>
</feature>
<evidence type="ECO:0000256" key="5">
    <source>
        <dbReference type="ARBA" id="ARBA00023136"/>
    </source>
</evidence>
<protein>
    <submittedName>
        <fullName evidence="7">C4-dicarboxylate ABC transporter</fullName>
    </submittedName>
</protein>
<evidence type="ECO:0000256" key="3">
    <source>
        <dbReference type="ARBA" id="ARBA00022692"/>
    </source>
</evidence>
<dbReference type="PANTHER" id="PTHR43652">
    <property type="entry name" value="BASIC AMINO ACID ANTIPORTER YFCC-RELATED"/>
    <property type="match status" value="1"/>
</dbReference>
<gene>
    <name evidence="7" type="ORF">OSSY52_18240</name>
</gene>
<evidence type="ECO:0000256" key="6">
    <source>
        <dbReference type="SAM" id="Phobius"/>
    </source>
</evidence>
<dbReference type="KEGG" id="ocy:OSSY52_18240"/>
<organism evidence="7 8">
    <name type="scientific">Tepiditoga spiralis</name>
    <dbReference type="NCBI Taxonomy" id="2108365"/>
    <lineage>
        <taxon>Bacteria</taxon>
        <taxon>Thermotogati</taxon>
        <taxon>Thermotogota</taxon>
        <taxon>Thermotogae</taxon>
        <taxon>Petrotogales</taxon>
        <taxon>Petrotogaceae</taxon>
        <taxon>Tepiditoga</taxon>
    </lineage>
</organism>
<evidence type="ECO:0000256" key="1">
    <source>
        <dbReference type="ARBA" id="ARBA00004651"/>
    </source>
</evidence>
<dbReference type="FunCoup" id="A0A7G1G9M8">
    <property type="interactions" value="15"/>
</dbReference>
<dbReference type="InParanoid" id="A0A7G1G9M8"/>
<evidence type="ECO:0000313" key="8">
    <source>
        <dbReference type="Proteomes" id="UP000516361"/>
    </source>
</evidence>
<dbReference type="InterPro" id="IPR018385">
    <property type="entry name" value="C4_dicarb_anaerob_car-like"/>
</dbReference>
<keyword evidence="3 6" id="KW-0812">Transmembrane</keyword>
<accession>A0A7G1G9M8</accession>
<dbReference type="PANTHER" id="PTHR43652:SF6">
    <property type="entry name" value="ARGININE REPRESSOR"/>
    <property type="match status" value="1"/>
</dbReference>
<keyword evidence="2" id="KW-1003">Cell membrane</keyword>
<dbReference type="RefSeq" id="WP_190614385.1">
    <property type="nucleotide sequence ID" value="NZ_AP018712.1"/>
</dbReference>
<keyword evidence="4 6" id="KW-1133">Transmembrane helix</keyword>
<feature type="transmembrane region" description="Helical" evidence="6">
    <location>
        <begin position="76"/>
        <end position="101"/>
    </location>
</feature>
<feature type="transmembrane region" description="Helical" evidence="6">
    <location>
        <begin position="363"/>
        <end position="383"/>
    </location>
</feature>
<evidence type="ECO:0000313" key="7">
    <source>
        <dbReference type="EMBL" id="BBE31683.1"/>
    </source>
</evidence>
<dbReference type="InterPro" id="IPR051679">
    <property type="entry name" value="DASS-Related_Transporters"/>
</dbReference>
<reference evidence="7 8" key="1">
    <citation type="submission" date="2018-06" db="EMBL/GenBank/DDBJ databases">
        <title>Genome sequencing of Oceanotoga sp. sy52.</title>
        <authorList>
            <person name="Mori K."/>
        </authorList>
    </citation>
    <scope>NUCLEOTIDE SEQUENCE [LARGE SCALE GENOMIC DNA]</scope>
    <source>
        <strain evidence="8">sy52</strain>
    </source>
</reference>
<name>A0A7G1G9M8_9BACT</name>
<feature type="transmembrane region" description="Helical" evidence="6">
    <location>
        <begin position="421"/>
        <end position="443"/>
    </location>
</feature>
<dbReference type="Pfam" id="PF03606">
    <property type="entry name" value="DcuC"/>
    <property type="match status" value="1"/>
</dbReference>
<feature type="transmembrane region" description="Helical" evidence="6">
    <location>
        <begin position="166"/>
        <end position="187"/>
    </location>
</feature>
<evidence type="ECO:0000256" key="4">
    <source>
        <dbReference type="ARBA" id="ARBA00022989"/>
    </source>
</evidence>
<dbReference type="Proteomes" id="UP000516361">
    <property type="component" value="Chromosome"/>
</dbReference>
<feature type="transmembrane region" description="Helical" evidence="6">
    <location>
        <begin position="287"/>
        <end position="310"/>
    </location>
</feature>
<proteinExistence type="predicted"/>
<keyword evidence="8" id="KW-1185">Reference proteome</keyword>
<feature type="transmembrane region" description="Helical" evidence="6">
    <location>
        <begin position="256"/>
        <end position="275"/>
    </location>
</feature>
<evidence type="ECO:0000256" key="2">
    <source>
        <dbReference type="ARBA" id="ARBA00022475"/>
    </source>
</evidence>
<feature type="transmembrane region" description="Helical" evidence="6">
    <location>
        <begin position="113"/>
        <end position="131"/>
    </location>
</feature>
<comment type="subcellular location">
    <subcellularLocation>
        <location evidence="1">Cell membrane</location>
        <topology evidence="1">Multi-pass membrane protein</topology>
    </subcellularLocation>
</comment>
<feature type="transmembrane region" description="Helical" evidence="6">
    <location>
        <begin position="449"/>
        <end position="470"/>
    </location>
</feature>
<keyword evidence="5 6" id="KW-0472">Membrane</keyword>
<dbReference type="GO" id="GO:0005886">
    <property type="term" value="C:plasma membrane"/>
    <property type="evidence" value="ECO:0007669"/>
    <property type="project" value="UniProtKB-SubCell"/>
</dbReference>
<sequence length="471" mass="50535">MKKFKMPTAYTILMIIIAIVAIMTWVVPTGNYDYVDPNASKLQPIPGTYHSVPKNPQGIGAIIKAPIDGFYDAVDVALFVIVIGGFLGVVMKTGAVDAGIASVTKKLKGREKLMIPILMILFGLGGTTFGMCEETIAFYPLIIPVFIAAGYDAITAVAVIMLGAGVGVLASTVNPFATGIASGFANISLGEGIGLRLFMLIVGEAITIFYVMKYAKKVKQDPSKSLVADMFDKNKEHFLHAKSENDFPELNGRRKAVLWIFAATFIVMVYGVIPFSDIGITAIPTLYWWFGELTTLFFVSAVIIGIVYGMKEEELVGAFINGARDLLGVAIIIGVARGITIVMNNGNITDTILHLGEGSLAKLSSSVFAIVTYLFYLPLSFLIPSTSGLATLSMPIMAPLGDFAHVSRDIIITAYQSANGILNLFTPTSAVVMGGLAIARVPYGTWLKFLWKLLAILFVFSILSLVIGVAL</sequence>
<dbReference type="AlphaFoldDB" id="A0A7G1G9M8"/>
<feature type="transmembrane region" description="Helical" evidence="6">
    <location>
        <begin position="7"/>
        <end position="27"/>
    </location>
</feature>
<feature type="transmembrane region" description="Helical" evidence="6">
    <location>
        <begin position="137"/>
        <end position="159"/>
    </location>
</feature>
<dbReference type="EMBL" id="AP018712">
    <property type="protein sequence ID" value="BBE31683.1"/>
    <property type="molecule type" value="Genomic_DNA"/>
</dbReference>